<dbReference type="Proteomes" id="UP000772618">
    <property type="component" value="Unassembled WGS sequence"/>
</dbReference>
<sequence length="199" mass="23185">MNFLAHAYLSGGNKEILVGNFIADFVKGKQQLALFDAPIVKGIELHRTIDSFTDTHAIVRETKVKLREKYNHYSGVIVDVFFDHFLAKNWHHYHSAPLTNFASDVYNTIQSYNDVLPVDVKYMLPYMIRGNWLLNYAKVEGVARTLSGMANRTKFRSRMDEAVGELEEHYDYFHAQFEMFFPLLVAHAKEWLRENYKAN</sequence>
<dbReference type="RefSeq" id="WP_254153106.1">
    <property type="nucleotide sequence ID" value="NZ_JAHESD010000012.1"/>
</dbReference>
<evidence type="ECO:0000256" key="2">
    <source>
        <dbReference type="ARBA" id="ARBA00022801"/>
    </source>
</evidence>
<reference evidence="4 5" key="1">
    <citation type="submission" date="2021-05" db="EMBL/GenBank/DDBJ databases">
        <title>A Polyphasic approach of four new species of the genus Ohtaekwangia: Ohtaekwangia histidinii sp. nov., Ohtaekwangia cretensis sp. nov., Ohtaekwangia indiensis sp. nov., Ohtaekwangia reichenbachii sp. nov. from diverse environment.</title>
        <authorList>
            <person name="Octaviana S."/>
        </authorList>
    </citation>
    <scope>NUCLEOTIDE SEQUENCE [LARGE SCALE GENOMIC DNA]</scope>
    <source>
        <strain evidence="4 5">PWU20</strain>
    </source>
</reference>
<dbReference type="InterPro" id="IPR007431">
    <property type="entry name" value="ACP_PD"/>
</dbReference>
<name>A0ABS5VNV9_9BACT</name>
<organism evidence="4 5">
    <name type="scientific">Chryseosolibacter indicus</name>
    <dbReference type="NCBI Taxonomy" id="2782351"/>
    <lineage>
        <taxon>Bacteria</taxon>
        <taxon>Pseudomonadati</taxon>
        <taxon>Bacteroidota</taxon>
        <taxon>Cytophagia</taxon>
        <taxon>Cytophagales</taxon>
        <taxon>Chryseotaleaceae</taxon>
        <taxon>Chryseosolibacter</taxon>
    </lineage>
</organism>
<gene>
    <name evidence="4" type="ORF">KK060_07605</name>
</gene>
<evidence type="ECO:0000256" key="3">
    <source>
        <dbReference type="ARBA" id="ARBA00023098"/>
    </source>
</evidence>
<keyword evidence="5" id="KW-1185">Reference proteome</keyword>
<keyword evidence="2" id="KW-0378">Hydrolase</keyword>
<accession>A0ABS5VNV9</accession>
<comment type="caution">
    <text evidence="4">The sequence shown here is derived from an EMBL/GenBank/DDBJ whole genome shotgun (WGS) entry which is preliminary data.</text>
</comment>
<proteinExistence type="predicted"/>
<keyword evidence="1" id="KW-0444">Lipid biosynthesis</keyword>
<evidence type="ECO:0000256" key="1">
    <source>
        <dbReference type="ARBA" id="ARBA00022516"/>
    </source>
</evidence>
<evidence type="ECO:0000313" key="4">
    <source>
        <dbReference type="EMBL" id="MBT1703140.1"/>
    </source>
</evidence>
<dbReference type="PANTHER" id="PTHR38764:SF1">
    <property type="entry name" value="ACYL CARRIER PROTEIN PHOSPHODIESTERASE"/>
    <property type="match status" value="1"/>
</dbReference>
<dbReference type="PANTHER" id="PTHR38764">
    <property type="entry name" value="ACYL CARRIER PROTEIN PHOSPHODIESTERASE"/>
    <property type="match status" value="1"/>
</dbReference>
<dbReference type="Pfam" id="PF04336">
    <property type="entry name" value="ACP_PD"/>
    <property type="match status" value="1"/>
</dbReference>
<dbReference type="PIRSF" id="PIRSF011489">
    <property type="entry name" value="DUF479"/>
    <property type="match status" value="1"/>
</dbReference>
<keyword evidence="3" id="KW-0443">Lipid metabolism</keyword>
<protein>
    <submittedName>
        <fullName evidence="4">DUF479 domain-containing protein</fullName>
    </submittedName>
</protein>
<dbReference type="EMBL" id="JAHESD010000012">
    <property type="protein sequence ID" value="MBT1703140.1"/>
    <property type="molecule type" value="Genomic_DNA"/>
</dbReference>
<evidence type="ECO:0000313" key="5">
    <source>
        <dbReference type="Proteomes" id="UP000772618"/>
    </source>
</evidence>